<comment type="caution">
    <text evidence="3">The sequence shown here is derived from an EMBL/GenBank/DDBJ whole genome shotgun (WGS) entry which is preliminary data.</text>
</comment>
<dbReference type="GO" id="GO:0009003">
    <property type="term" value="F:signal peptidase activity"/>
    <property type="evidence" value="ECO:0007669"/>
    <property type="project" value="UniProtKB-EC"/>
</dbReference>
<dbReference type="EMBL" id="QRVK01000017">
    <property type="protein sequence ID" value="RGS41729.1"/>
    <property type="molecule type" value="Genomic_DNA"/>
</dbReference>
<reference evidence="3 4" key="1">
    <citation type="submission" date="2018-08" db="EMBL/GenBank/DDBJ databases">
        <title>A genome reference for cultivated species of the human gut microbiota.</title>
        <authorList>
            <person name="Zou Y."/>
            <person name="Xue W."/>
            <person name="Luo G."/>
        </authorList>
    </citation>
    <scope>NUCLEOTIDE SEQUENCE [LARGE SCALE GENOMIC DNA]</scope>
    <source>
        <strain evidence="3 4">AF22-21</strain>
    </source>
</reference>
<dbReference type="Proteomes" id="UP000283295">
    <property type="component" value="Unassembled WGS sequence"/>
</dbReference>
<feature type="transmembrane region" description="Helical" evidence="2">
    <location>
        <begin position="100"/>
        <end position="119"/>
    </location>
</feature>
<dbReference type="AlphaFoldDB" id="A0A3R5ZL99"/>
<accession>A0A3R5ZL99</accession>
<dbReference type="InterPro" id="IPR001733">
    <property type="entry name" value="Peptidase_S26B"/>
</dbReference>
<keyword evidence="2" id="KW-1133">Transmembrane helix</keyword>
<dbReference type="GO" id="GO:0006465">
    <property type="term" value="P:signal peptide processing"/>
    <property type="evidence" value="ECO:0007669"/>
    <property type="project" value="UniProtKB-UniRule"/>
</dbReference>
<proteinExistence type="predicted"/>
<name>A0A3R5ZL99_9FIRM</name>
<dbReference type="GO" id="GO:0004252">
    <property type="term" value="F:serine-type endopeptidase activity"/>
    <property type="evidence" value="ECO:0007669"/>
    <property type="project" value="UniProtKB-UniRule"/>
</dbReference>
<dbReference type="EC" id="3.4.21.89" evidence="1"/>
<dbReference type="OrthoDB" id="385000at2"/>
<evidence type="ECO:0000313" key="4">
    <source>
        <dbReference type="Proteomes" id="UP000283295"/>
    </source>
</evidence>
<evidence type="ECO:0000256" key="1">
    <source>
        <dbReference type="NCBIfam" id="TIGR02228"/>
    </source>
</evidence>
<gene>
    <name evidence="3" type="ORF">DWX94_07945</name>
</gene>
<protein>
    <recommendedName>
        <fullName evidence="1">Signal peptidase I</fullName>
        <ecNumber evidence="1">3.4.21.89</ecNumber>
    </recommendedName>
</protein>
<sequence>MLYYLKNGGDQTIVKQTDPSAIKENDVISFYSSDPALSGAVNTHRVVSIETDGNNYRYITKGDANNVVDRYDVDSRDLLGKVVWSSLILGKIVRLVSNPLIFVPIILVPLAIILIANLVKTVSYARKIAKDEEEAAVKEVIQYIREKNLRETGDTTESNENSERKSE</sequence>
<organism evidence="3 4">
    <name type="scientific">Coprococcus eutactus</name>
    <dbReference type="NCBI Taxonomy" id="33043"/>
    <lineage>
        <taxon>Bacteria</taxon>
        <taxon>Bacillati</taxon>
        <taxon>Bacillota</taxon>
        <taxon>Clostridia</taxon>
        <taxon>Lachnospirales</taxon>
        <taxon>Lachnospiraceae</taxon>
        <taxon>Coprococcus</taxon>
    </lineage>
</organism>
<dbReference type="NCBIfam" id="TIGR02228">
    <property type="entry name" value="sigpep_I_arch"/>
    <property type="match status" value="1"/>
</dbReference>
<evidence type="ECO:0000313" key="3">
    <source>
        <dbReference type="EMBL" id="RGS41729.1"/>
    </source>
</evidence>
<keyword evidence="2" id="KW-0812">Transmembrane</keyword>
<dbReference type="GO" id="GO:0016020">
    <property type="term" value="C:membrane"/>
    <property type="evidence" value="ECO:0007669"/>
    <property type="project" value="UniProtKB-UniRule"/>
</dbReference>
<keyword evidence="2" id="KW-0472">Membrane</keyword>
<evidence type="ECO:0000256" key="2">
    <source>
        <dbReference type="SAM" id="Phobius"/>
    </source>
</evidence>
<keyword evidence="3" id="KW-0378">Hydrolase</keyword>